<protein>
    <submittedName>
        <fullName evidence="2">Uncharacterized protein</fullName>
    </submittedName>
</protein>
<keyword evidence="3" id="KW-1185">Reference proteome</keyword>
<proteinExistence type="predicted"/>
<dbReference type="Proteomes" id="UP000823388">
    <property type="component" value="Chromosome 3N"/>
</dbReference>
<dbReference type="AlphaFoldDB" id="A0A8T0UBB0"/>
<reference evidence="2" key="1">
    <citation type="submission" date="2020-05" db="EMBL/GenBank/DDBJ databases">
        <title>WGS assembly of Panicum virgatum.</title>
        <authorList>
            <person name="Lovell J.T."/>
            <person name="Jenkins J."/>
            <person name="Shu S."/>
            <person name="Juenger T.E."/>
            <person name="Schmutz J."/>
        </authorList>
    </citation>
    <scope>NUCLEOTIDE SEQUENCE</scope>
    <source>
        <strain evidence="2">AP13</strain>
    </source>
</reference>
<dbReference type="EMBL" id="CM029042">
    <property type="protein sequence ID" value="KAG2618004.1"/>
    <property type="molecule type" value="Genomic_DNA"/>
</dbReference>
<gene>
    <name evidence="2" type="ORF">PVAP13_3NG258129</name>
</gene>
<comment type="caution">
    <text evidence="2">The sequence shown here is derived from an EMBL/GenBank/DDBJ whole genome shotgun (WGS) entry which is preliminary data.</text>
</comment>
<evidence type="ECO:0000313" key="3">
    <source>
        <dbReference type="Proteomes" id="UP000823388"/>
    </source>
</evidence>
<evidence type="ECO:0000313" key="2">
    <source>
        <dbReference type="EMBL" id="KAG2618004.1"/>
    </source>
</evidence>
<feature type="compositionally biased region" description="Polar residues" evidence="1">
    <location>
        <begin position="51"/>
        <end position="63"/>
    </location>
</feature>
<organism evidence="2 3">
    <name type="scientific">Panicum virgatum</name>
    <name type="common">Blackwell switchgrass</name>
    <dbReference type="NCBI Taxonomy" id="38727"/>
    <lineage>
        <taxon>Eukaryota</taxon>
        <taxon>Viridiplantae</taxon>
        <taxon>Streptophyta</taxon>
        <taxon>Embryophyta</taxon>
        <taxon>Tracheophyta</taxon>
        <taxon>Spermatophyta</taxon>
        <taxon>Magnoliopsida</taxon>
        <taxon>Liliopsida</taxon>
        <taxon>Poales</taxon>
        <taxon>Poaceae</taxon>
        <taxon>PACMAD clade</taxon>
        <taxon>Panicoideae</taxon>
        <taxon>Panicodae</taxon>
        <taxon>Paniceae</taxon>
        <taxon>Panicinae</taxon>
        <taxon>Panicum</taxon>
        <taxon>Panicum sect. Hiantes</taxon>
    </lineage>
</organism>
<feature type="region of interest" description="Disordered" evidence="1">
    <location>
        <begin position="48"/>
        <end position="87"/>
    </location>
</feature>
<sequence length="128" mass="14168">MGEECRGLPDGDVAARQCRQRIQALHHPAGIPHPLRALRGRSAPRIAWAQRSRSLPSRASGSRLQAPRRAPWPRDAPHVPPPSLPSKCGRVRIATIVRTRGRRCRSQPSFSALARGLCGWRRTHAGSR</sequence>
<evidence type="ECO:0000256" key="1">
    <source>
        <dbReference type="SAM" id="MobiDB-lite"/>
    </source>
</evidence>
<accession>A0A8T0UBB0</accession>
<name>A0A8T0UBB0_PANVG</name>